<evidence type="ECO:0000313" key="2">
    <source>
        <dbReference type="Proteomes" id="UP000035352"/>
    </source>
</evidence>
<accession>A0A0G3BLX7</accession>
<gene>
    <name evidence="1" type="ORF">AAW51_0874</name>
</gene>
<keyword evidence="2" id="KW-1185">Reference proteome</keyword>
<organism evidence="1 2">
    <name type="scientific">Caldimonas brevitalea</name>
    <dbReference type="NCBI Taxonomy" id="413882"/>
    <lineage>
        <taxon>Bacteria</taxon>
        <taxon>Pseudomonadati</taxon>
        <taxon>Pseudomonadota</taxon>
        <taxon>Betaproteobacteria</taxon>
        <taxon>Burkholderiales</taxon>
        <taxon>Sphaerotilaceae</taxon>
        <taxon>Caldimonas</taxon>
    </lineage>
</organism>
<dbReference type="EMBL" id="CP011371">
    <property type="protein sequence ID" value="AKJ27565.1"/>
    <property type="molecule type" value="Genomic_DNA"/>
</dbReference>
<sequence length="37" mass="4425">MRGHVVQVDEVRLLPIPRFEEWRGVFYQTVLVARRDG</sequence>
<protein>
    <submittedName>
        <fullName evidence="1">Uncharacterized protein</fullName>
    </submittedName>
</protein>
<dbReference type="KEGG" id="pbh:AAW51_0874"/>
<reference evidence="1 2" key="1">
    <citation type="submission" date="2015-05" db="EMBL/GenBank/DDBJ databases">
        <authorList>
            <person name="Tang B."/>
            <person name="Yu Y."/>
        </authorList>
    </citation>
    <scope>NUCLEOTIDE SEQUENCE [LARGE SCALE GENOMIC DNA]</scope>
    <source>
        <strain evidence="1 2">DSM 7029</strain>
    </source>
</reference>
<dbReference type="AlphaFoldDB" id="A0A0G3BLX7"/>
<name>A0A0G3BLX7_9BURK</name>
<proteinExistence type="predicted"/>
<evidence type="ECO:0000313" key="1">
    <source>
        <dbReference type="EMBL" id="AKJ27565.1"/>
    </source>
</evidence>
<dbReference type="Proteomes" id="UP000035352">
    <property type="component" value="Chromosome"/>
</dbReference>